<keyword evidence="4 8" id="KW-0378">Hydrolase</keyword>
<dbReference type="GO" id="GO:0046081">
    <property type="term" value="P:dUTP catabolic process"/>
    <property type="evidence" value="ECO:0007669"/>
    <property type="project" value="InterPro"/>
</dbReference>
<dbReference type="PANTHER" id="PTHR11241:SF0">
    <property type="entry name" value="DEOXYURIDINE 5'-TRIPHOSPHATE NUCLEOTIDOHYDROLASE"/>
    <property type="match status" value="1"/>
</dbReference>
<comment type="similarity">
    <text evidence="2 8">Belongs to the dUTPase family.</text>
</comment>
<dbReference type="EC" id="3.6.1.23" evidence="8"/>
<evidence type="ECO:0000256" key="7">
    <source>
        <dbReference type="ARBA" id="ARBA00047686"/>
    </source>
</evidence>
<comment type="function">
    <text evidence="8">This enzyme is involved in nucleotide metabolism: it produces dUMP, the immediate precursor of thymidine nucleotides and it decreases the intracellular concentration of dUTP so that uracil cannot be incorporated into DNA.</text>
</comment>
<dbReference type="InterPro" id="IPR033704">
    <property type="entry name" value="dUTPase_trimeric"/>
</dbReference>
<reference evidence="11" key="1">
    <citation type="submission" date="2019-10" db="EMBL/GenBank/DDBJ databases">
        <authorList>
            <consortium name="Genoscope - CEA"/>
            <person name="William W."/>
        </authorList>
    </citation>
    <scope>NUCLEOTIDE SEQUENCE [LARGE SCALE GENOMIC DNA]</scope>
    <source>
        <strain evidence="11">BBR_PRJEB10992</strain>
    </source>
</reference>
<dbReference type="InterPro" id="IPR036157">
    <property type="entry name" value="dUTPase-like_sf"/>
</dbReference>
<evidence type="ECO:0000256" key="2">
    <source>
        <dbReference type="ARBA" id="ARBA00006581"/>
    </source>
</evidence>
<dbReference type="InterPro" id="IPR008181">
    <property type="entry name" value="dUTPase"/>
</dbReference>
<evidence type="ECO:0000256" key="1">
    <source>
        <dbReference type="ARBA" id="ARBA00001946"/>
    </source>
</evidence>
<evidence type="ECO:0000256" key="6">
    <source>
        <dbReference type="ARBA" id="ARBA00023080"/>
    </source>
</evidence>
<dbReference type="EMBL" id="CZCU02000145">
    <property type="protein sequence ID" value="VXD20525.1"/>
    <property type="molecule type" value="Genomic_DNA"/>
</dbReference>
<sequence>MQLKILKLNEEAILPQYAHIGDAGLDLFSLANLTISPGESQLIPTGIAIELPLGTEAQIRPRSGLALKHQITVLNTPGTIDAGYRGEIGVILINHGKTSFNITKGMKIAQMVIAPVLRVEIQEVQQLSDTTRRDNGFGSTGLTSTKLN</sequence>
<dbReference type="GO" id="GO:0004170">
    <property type="term" value="F:dUTP diphosphatase activity"/>
    <property type="evidence" value="ECO:0007669"/>
    <property type="project" value="UniProtKB-UniRule"/>
</dbReference>
<comment type="catalytic activity">
    <reaction evidence="7 8">
        <text>dUTP + H2O = dUMP + diphosphate + H(+)</text>
        <dbReference type="Rhea" id="RHEA:10248"/>
        <dbReference type="ChEBI" id="CHEBI:15377"/>
        <dbReference type="ChEBI" id="CHEBI:15378"/>
        <dbReference type="ChEBI" id="CHEBI:33019"/>
        <dbReference type="ChEBI" id="CHEBI:61555"/>
        <dbReference type="ChEBI" id="CHEBI:246422"/>
        <dbReference type="EC" id="3.6.1.23"/>
    </reaction>
</comment>
<proteinExistence type="inferred from homology"/>
<feature type="binding site" evidence="8">
    <location>
        <begin position="62"/>
        <end position="64"/>
    </location>
    <ligand>
        <name>substrate</name>
    </ligand>
</feature>
<dbReference type="GO" id="GO:0006226">
    <property type="term" value="P:dUMP biosynthetic process"/>
    <property type="evidence" value="ECO:0007669"/>
    <property type="project" value="UniProtKB-UniRule"/>
</dbReference>
<dbReference type="CDD" id="cd07557">
    <property type="entry name" value="trimeric_dUTPase"/>
    <property type="match status" value="1"/>
</dbReference>
<dbReference type="PANTHER" id="PTHR11241">
    <property type="entry name" value="DEOXYURIDINE 5'-TRIPHOSPHATE NUCLEOTIDOHYDROLASE"/>
    <property type="match status" value="1"/>
</dbReference>
<dbReference type="UniPathway" id="UPA00610">
    <property type="reaction ID" value="UER00666"/>
</dbReference>
<keyword evidence="6 8" id="KW-0546">Nucleotide metabolism</keyword>
<name>A0A7Z9BQQ1_9CYAN</name>
<protein>
    <recommendedName>
        <fullName evidence="8">Deoxyuridine 5'-triphosphate nucleotidohydrolase</fullName>
        <shortName evidence="8">dUTPase</shortName>
        <ecNumber evidence="8">3.6.1.23</ecNumber>
    </recommendedName>
    <alternativeName>
        <fullName evidence="8">dUTP pyrophosphatase</fullName>
    </alternativeName>
</protein>
<evidence type="ECO:0000259" key="10">
    <source>
        <dbReference type="Pfam" id="PF00692"/>
    </source>
</evidence>
<accession>A0A7Z9BQQ1</accession>
<evidence type="ECO:0000256" key="9">
    <source>
        <dbReference type="SAM" id="MobiDB-lite"/>
    </source>
</evidence>
<evidence type="ECO:0000256" key="3">
    <source>
        <dbReference type="ARBA" id="ARBA00022723"/>
    </source>
</evidence>
<keyword evidence="3 8" id="KW-0479">Metal-binding</keyword>
<evidence type="ECO:0000256" key="4">
    <source>
        <dbReference type="ARBA" id="ARBA00022801"/>
    </source>
</evidence>
<dbReference type="OrthoDB" id="9809956at2"/>
<dbReference type="Proteomes" id="UP000184550">
    <property type="component" value="Unassembled WGS sequence"/>
</dbReference>
<dbReference type="Pfam" id="PF00692">
    <property type="entry name" value="dUTPase"/>
    <property type="match status" value="1"/>
</dbReference>
<comment type="caution">
    <text evidence="11">The sequence shown here is derived from an EMBL/GenBank/DDBJ whole genome shotgun (WGS) entry which is preliminary data.</text>
</comment>
<dbReference type="GO" id="GO:0000287">
    <property type="term" value="F:magnesium ion binding"/>
    <property type="evidence" value="ECO:0007669"/>
    <property type="project" value="UniProtKB-UniRule"/>
</dbReference>
<dbReference type="SUPFAM" id="SSF51283">
    <property type="entry name" value="dUTPase-like"/>
    <property type="match status" value="1"/>
</dbReference>
<dbReference type="RefSeq" id="WP_083623307.1">
    <property type="nucleotide sequence ID" value="NZ_LR734875.1"/>
</dbReference>
<dbReference type="NCBIfam" id="NF001862">
    <property type="entry name" value="PRK00601.1"/>
    <property type="match status" value="1"/>
</dbReference>
<dbReference type="AlphaFoldDB" id="A0A7Z9BQQ1"/>
<dbReference type="InterPro" id="IPR029054">
    <property type="entry name" value="dUTPase-like"/>
</dbReference>
<gene>
    <name evidence="8 11" type="primary">dut</name>
    <name evidence="11" type="ORF">PL8927_690211</name>
</gene>
<feature type="domain" description="dUTPase-like" evidence="10">
    <location>
        <begin position="11"/>
        <end position="141"/>
    </location>
</feature>
<keyword evidence="5 8" id="KW-0460">Magnesium</keyword>
<evidence type="ECO:0000256" key="8">
    <source>
        <dbReference type="HAMAP-Rule" id="MF_00116"/>
    </source>
</evidence>
<comment type="pathway">
    <text evidence="8">Pyrimidine metabolism; dUMP biosynthesis; dUMP from dCTP (dUTP route): step 2/2.</text>
</comment>
<comment type="caution">
    <text evidence="8">Lacks conserved residue(s) required for the propagation of feature annotation.</text>
</comment>
<evidence type="ECO:0000256" key="5">
    <source>
        <dbReference type="ARBA" id="ARBA00022842"/>
    </source>
</evidence>
<dbReference type="FunFam" id="2.70.40.10:FF:000008">
    <property type="entry name" value="Deoxyuridine 5'-triphosphate nucleotidohydrolase"/>
    <property type="match status" value="1"/>
</dbReference>
<evidence type="ECO:0000313" key="12">
    <source>
        <dbReference type="Proteomes" id="UP000184550"/>
    </source>
</evidence>
<feature type="binding site" evidence="8">
    <location>
        <position position="75"/>
    </location>
    <ligand>
        <name>substrate</name>
    </ligand>
</feature>
<organism evidence="11 12">
    <name type="scientific">Planktothrix serta PCC 8927</name>
    <dbReference type="NCBI Taxonomy" id="671068"/>
    <lineage>
        <taxon>Bacteria</taxon>
        <taxon>Bacillati</taxon>
        <taxon>Cyanobacteriota</taxon>
        <taxon>Cyanophyceae</taxon>
        <taxon>Oscillatoriophycideae</taxon>
        <taxon>Oscillatoriales</taxon>
        <taxon>Microcoleaceae</taxon>
        <taxon>Planktothrix</taxon>
    </lineage>
</organism>
<dbReference type="HAMAP" id="MF_00116">
    <property type="entry name" value="dUTPase_bact"/>
    <property type="match status" value="1"/>
</dbReference>
<feature type="binding site" evidence="8">
    <location>
        <begin position="79"/>
        <end position="81"/>
    </location>
    <ligand>
        <name>substrate</name>
    </ligand>
</feature>
<evidence type="ECO:0000313" key="11">
    <source>
        <dbReference type="EMBL" id="VXD20525.1"/>
    </source>
</evidence>
<keyword evidence="12" id="KW-1185">Reference proteome</keyword>
<dbReference type="Gene3D" id="2.70.40.10">
    <property type="match status" value="1"/>
</dbReference>
<comment type="cofactor">
    <cofactor evidence="1 8">
        <name>Mg(2+)</name>
        <dbReference type="ChEBI" id="CHEBI:18420"/>
    </cofactor>
</comment>
<dbReference type="NCBIfam" id="TIGR00576">
    <property type="entry name" value="dut"/>
    <property type="match status" value="1"/>
</dbReference>
<feature type="region of interest" description="Disordered" evidence="9">
    <location>
        <begin position="128"/>
        <end position="148"/>
    </location>
</feature>